<protein>
    <submittedName>
        <fullName evidence="4">Uncharacterized protein</fullName>
    </submittedName>
</protein>
<feature type="transmembrane region" description="Helical" evidence="2">
    <location>
        <begin position="134"/>
        <end position="151"/>
    </location>
</feature>
<keyword evidence="2" id="KW-0812">Transmembrane</keyword>
<evidence type="ECO:0000256" key="3">
    <source>
        <dbReference type="SAM" id="SignalP"/>
    </source>
</evidence>
<keyword evidence="2" id="KW-1133">Transmembrane helix</keyword>
<evidence type="ECO:0000313" key="5">
    <source>
        <dbReference type="Proteomes" id="UP000176288"/>
    </source>
</evidence>
<feature type="region of interest" description="Disordered" evidence="1">
    <location>
        <begin position="266"/>
        <end position="373"/>
    </location>
</feature>
<evidence type="ECO:0000313" key="4">
    <source>
        <dbReference type="EMBL" id="AOZ72288.1"/>
    </source>
</evidence>
<dbReference type="Proteomes" id="UP000176288">
    <property type="component" value="Chromosome"/>
</dbReference>
<accession>A0A1D9MJA1</accession>
<dbReference type="AlphaFoldDB" id="A0A1D9MJA1"/>
<feature type="compositionally biased region" description="Acidic residues" evidence="1">
    <location>
        <begin position="266"/>
        <end position="294"/>
    </location>
</feature>
<gene>
    <name evidence="4" type="ORF">BK816_02375</name>
</gene>
<reference evidence="4 5" key="1">
    <citation type="submission" date="2016-10" db="EMBL/GenBank/DDBJ databases">
        <title>Actinomyces aegypiusis sp. nov., isolated from the Aegypius monachus in Qinghai Tibet Plateau China.</title>
        <authorList>
            <person name="Wang Y."/>
        </authorList>
    </citation>
    <scope>NUCLEOTIDE SEQUENCE [LARGE SCALE GENOMIC DNA]</scope>
    <source>
        <strain evidence="4 5">VUL4_3</strain>
    </source>
</reference>
<evidence type="ECO:0000256" key="2">
    <source>
        <dbReference type="SAM" id="Phobius"/>
    </source>
</evidence>
<dbReference type="KEGG" id="avu:BK816_02375"/>
<feature type="chain" id="PRO_5039375937" evidence="3">
    <location>
        <begin position="23"/>
        <end position="414"/>
    </location>
</feature>
<dbReference type="EMBL" id="CP017812">
    <property type="protein sequence ID" value="AOZ72288.1"/>
    <property type="molecule type" value="Genomic_DNA"/>
</dbReference>
<feature type="transmembrane region" description="Helical" evidence="2">
    <location>
        <begin position="110"/>
        <end position="128"/>
    </location>
</feature>
<feature type="signal peptide" evidence="3">
    <location>
        <begin position="1"/>
        <end position="22"/>
    </location>
</feature>
<dbReference type="RefSeq" id="WP_071163754.1">
    <property type="nucleotide sequence ID" value="NZ_CP017812.1"/>
</dbReference>
<keyword evidence="5" id="KW-1185">Reference proteome</keyword>
<proteinExistence type="predicted"/>
<keyword evidence="2" id="KW-0472">Membrane</keyword>
<evidence type="ECO:0000256" key="1">
    <source>
        <dbReference type="SAM" id="MobiDB-lite"/>
    </source>
</evidence>
<name>A0A1D9MJA1_9ACTO</name>
<feature type="region of interest" description="Disordered" evidence="1">
    <location>
        <begin position="176"/>
        <end position="201"/>
    </location>
</feature>
<keyword evidence="3" id="KW-0732">Signal</keyword>
<organism evidence="4 5">
    <name type="scientific">Boudabousia tangfeifanii</name>
    <dbReference type="NCBI Taxonomy" id="1912795"/>
    <lineage>
        <taxon>Bacteria</taxon>
        <taxon>Bacillati</taxon>
        <taxon>Actinomycetota</taxon>
        <taxon>Actinomycetes</taxon>
        <taxon>Actinomycetales</taxon>
        <taxon>Actinomycetaceae</taxon>
        <taxon>Boudabousia</taxon>
    </lineage>
</organism>
<sequence length="414" mass="43279">MFGALALLLLGAFVPLISMQRAADAQMHEEDRFSANLRLLTPTEKSRVYADLDHRVALHPAGIDPTAPITKEGMIMKQEQMKTSATMAGMLAQRAAVIGELSVSAKRRRAVVALLALLAIALVALVATSVLTSWAYLAIPVVGIVAALWHGQVKTKRAMARLSDLDEQIAKLRARRGGAKKLAQKPAAGASSQTAKSGRSVKSNVSANAVAAAETAKNEPAIRDLLAEGETVETMGKAVSVAESSVSTELVETVSDEVIEAEIVAEADDESVIDSTDDATEVPDAQLAEEEEPEAVSSKNADEPMTTSGGIKVSGEAARRATAVASAPSHLGGGRPWAPRTLPPSTYQLRENAPKRPIRPLTPPAGISPDVPRVVRPRVARAPQTGALSSAEVAAGAGLLDVDSLIESRRAAAS</sequence>